<sequence length="64" mass="7719">MFNYVLPFFYDLSKIFFECPFLNKIQFKINKNGLCVVIEIAYPFFVLVNHENDTVYHINFTVLF</sequence>
<accession>A0A2K9PLX0</accession>
<keyword evidence="2" id="KW-1185">Reference proteome</keyword>
<dbReference type="AlphaFoldDB" id="A0A2K9PLX0"/>
<dbReference type="EMBL" id="CP025791">
    <property type="protein sequence ID" value="AUP78052.1"/>
    <property type="molecule type" value="Genomic_DNA"/>
</dbReference>
<protein>
    <submittedName>
        <fullName evidence="1">Uncharacterized protein</fullName>
    </submittedName>
</protein>
<name>A0A2K9PLX0_9FLAO</name>
<evidence type="ECO:0000313" key="2">
    <source>
        <dbReference type="Proteomes" id="UP000235826"/>
    </source>
</evidence>
<dbReference type="Proteomes" id="UP000235826">
    <property type="component" value="Chromosome"/>
</dbReference>
<dbReference type="KEGG" id="fek:C1H87_04715"/>
<evidence type="ECO:0000313" key="1">
    <source>
        <dbReference type="EMBL" id="AUP78052.1"/>
    </source>
</evidence>
<gene>
    <name evidence="1" type="ORF">C1H87_04715</name>
</gene>
<proteinExistence type="predicted"/>
<reference evidence="1 2" key="1">
    <citation type="submission" date="2018-01" db="EMBL/GenBank/DDBJ databases">
        <title>Complete genome sequence of Flavivirga eckloniae ECD14 isolated from seaweed Ecklonia cava.</title>
        <authorList>
            <person name="Lee J.H."/>
            <person name="Baik K.S."/>
            <person name="Seong C.N."/>
        </authorList>
    </citation>
    <scope>NUCLEOTIDE SEQUENCE [LARGE SCALE GENOMIC DNA]</scope>
    <source>
        <strain evidence="1 2">ECD14</strain>
    </source>
</reference>
<organism evidence="1 2">
    <name type="scientific">Flavivirga eckloniae</name>
    <dbReference type="NCBI Taxonomy" id="1803846"/>
    <lineage>
        <taxon>Bacteria</taxon>
        <taxon>Pseudomonadati</taxon>
        <taxon>Bacteroidota</taxon>
        <taxon>Flavobacteriia</taxon>
        <taxon>Flavobacteriales</taxon>
        <taxon>Flavobacteriaceae</taxon>
        <taxon>Flavivirga</taxon>
    </lineage>
</organism>